<dbReference type="PANTHER" id="PTHR14097">
    <property type="entry name" value="OXIDOREDUCTASE HTATIP2"/>
    <property type="match status" value="1"/>
</dbReference>
<proteinExistence type="predicted"/>
<evidence type="ECO:0000313" key="2">
    <source>
        <dbReference type="EMBL" id="MBV7256823.1"/>
    </source>
</evidence>
<dbReference type="RefSeq" id="WP_218445577.1">
    <property type="nucleotide sequence ID" value="NZ_JAGSPA010000002.1"/>
</dbReference>
<evidence type="ECO:0000259" key="1">
    <source>
        <dbReference type="Pfam" id="PF13460"/>
    </source>
</evidence>
<gene>
    <name evidence="2" type="ORF">KCG44_08485</name>
</gene>
<protein>
    <submittedName>
        <fullName evidence="2">NAD(P)H-binding protein</fullName>
    </submittedName>
</protein>
<feature type="domain" description="NAD(P)-binding" evidence="1">
    <location>
        <begin position="14"/>
        <end position="123"/>
    </location>
</feature>
<sequence>MAIGFVLTNVWMIGGTGLVGRGAARRLRADNNVQLTSLVRRESGRACERLIDFDTLPDVDMEGARCDVAICCLGSTIGKAGSWEEFRKIDTGYVLAFAAAAKRAGARQFLHVSSVGARPSASNRYLAMKGDTEAGLASLRFGRLDIIRPGLLLGDRGEFRAAERAGAILAPVLNLFLHGRLSRYRAIAAERVAAALVALIGAPGQGRHIHHNRDIATLGR</sequence>
<dbReference type="InterPro" id="IPR016040">
    <property type="entry name" value="NAD(P)-bd_dom"/>
</dbReference>
<dbReference type="PANTHER" id="PTHR14097:SF7">
    <property type="entry name" value="OXIDOREDUCTASE HTATIP2"/>
    <property type="match status" value="1"/>
</dbReference>
<evidence type="ECO:0000313" key="3">
    <source>
        <dbReference type="Proteomes" id="UP000722336"/>
    </source>
</evidence>
<reference evidence="2 3" key="1">
    <citation type="submission" date="2021-04" db="EMBL/GenBank/DDBJ databases">
        <authorList>
            <person name="Pira H."/>
            <person name="Risdian C."/>
            <person name="Wink J."/>
        </authorList>
    </citation>
    <scope>NUCLEOTIDE SEQUENCE [LARGE SCALE GENOMIC DNA]</scope>
    <source>
        <strain evidence="2 3">WHA3</strain>
    </source>
</reference>
<name>A0ABS6SEJ4_9SPHN</name>
<dbReference type="EMBL" id="JAGSPA010000002">
    <property type="protein sequence ID" value="MBV7256823.1"/>
    <property type="molecule type" value="Genomic_DNA"/>
</dbReference>
<dbReference type="Pfam" id="PF13460">
    <property type="entry name" value="NAD_binding_10"/>
    <property type="match status" value="1"/>
</dbReference>
<organism evidence="2 3">
    <name type="scientific">Pacificimonas pallii</name>
    <dbReference type="NCBI Taxonomy" id="2827236"/>
    <lineage>
        <taxon>Bacteria</taxon>
        <taxon>Pseudomonadati</taxon>
        <taxon>Pseudomonadota</taxon>
        <taxon>Alphaproteobacteria</taxon>
        <taxon>Sphingomonadales</taxon>
        <taxon>Sphingosinicellaceae</taxon>
        <taxon>Pacificimonas</taxon>
    </lineage>
</organism>
<comment type="caution">
    <text evidence="2">The sequence shown here is derived from an EMBL/GenBank/DDBJ whole genome shotgun (WGS) entry which is preliminary data.</text>
</comment>
<keyword evidence="3" id="KW-1185">Reference proteome</keyword>
<accession>A0ABS6SEJ4</accession>
<dbReference type="Proteomes" id="UP000722336">
    <property type="component" value="Unassembled WGS sequence"/>
</dbReference>